<gene>
    <name evidence="2" type="ORF">Cni_G16211</name>
</gene>
<protein>
    <recommendedName>
        <fullName evidence="1">MULE transposase domain-containing protein</fullName>
    </recommendedName>
</protein>
<name>A0AAQ3QGJ7_9LILI</name>
<reference evidence="2 3" key="1">
    <citation type="submission" date="2023-10" db="EMBL/GenBank/DDBJ databases">
        <title>Chromosome-scale genome assembly provides insights into flower coloration mechanisms of Canna indica.</title>
        <authorList>
            <person name="Li C."/>
        </authorList>
    </citation>
    <scope>NUCLEOTIDE SEQUENCE [LARGE SCALE GENOMIC DNA]</scope>
    <source>
        <tissue evidence="2">Flower</tissue>
    </source>
</reference>
<dbReference type="PANTHER" id="PTHR31973">
    <property type="entry name" value="POLYPROTEIN, PUTATIVE-RELATED"/>
    <property type="match status" value="1"/>
</dbReference>
<proteinExistence type="predicted"/>
<evidence type="ECO:0000313" key="2">
    <source>
        <dbReference type="EMBL" id="WOL07470.1"/>
    </source>
</evidence>
<organism evidence="2 3">
    <name type="scientific">Canna indica</name>
    <name type="common">Indian-shot</name>
    <dbReference type="NCBI Taxonomy" id="4628"/>
    <lineage>
        <taxon>Eukaryota</taxon>
        <taxon>Viridiplantae</taxon>
        <taxon>Streptophyta</taxon>
        <taxon>Embryophyta</taxon>
        <taxon>Tracheophyta</taxon>
        <taxon>Spermatophyta</taxon>
        <taxon>Magnoliopsida</taxon>
        <taxon>Liliopsida</taxon>
        <taxon>Zingiberales</taxon>
        <taxon>Cannaceae</taxon>
        <taxon>Canna</taxon>
    </lineage>
</organism>
<dbReference type="AlphaFoldDB" id="A0AAQ3QGJ7"/>
<sequence length="109" mass="12617">MFPIAWVVVEGENYDSWSWFLGLLFDDLGIDHGYGWTLISDQQKGLEYAIKQRVPAAEHRNCARHVYVDLKKKHNGHVLKSCFWRIIRCIVESEFKRALNELAAILAGI</sequence>
<dbReference type="EMBL" id="CP136894">
    <property type="protein sequence ID" value="WOL07470.1"/>
    <property type="molecule type" value="Genomic_DNA"/>
</dbReference>
<evidence type="ECO:0000259" key="1">
    <source>
        <dbReference type="Pfam" id="PF10551"/>
    </source>
</evidence>
<keyword evidence="3" id="KW-1185">Reference proteome</keyword>
<dbReference type="PANTHER" id="PTHR31973:SF187">
    <property type="entry name" value="MUTATOR TRANSPOSASE MUDRA PROTEIN"/>
    <property type="match status" value="1"/>
</dbReference>
<feature type="domain" description="MULE transposase" evidence="1">
    <location>
        <begin position="2"/>
        <end position="67"/>
    </location>
</feature>
<dbReference type="Proteomes" id="UP001327560">
    <property type="component" value="Chromosome 5"/>
</dbReference>
<accession>A0AAQ3QGJ7</accession>
<dbReference type="InterPro" id="IPR018289">
    <property type="entry name" value="MULE_transposase_dom"/>
</dbReference>
<evidence type="ECO:0000313" key="3">
    <source>
        <dbReference type="Proteomes" id="UP001327560"/>
    </source>
</evidence>
<dbReference type="Pfam" id="PF10551">
    <property type="entry name" value="MULE"/>
    <property type="match status" value="1"/>
</dbReference>